<proteinExistence type="inferred from homology"/>
<dbReference type="AlphaFoldDB" id="S9S484"/>
<evidence type="ECO:0000256" key="4">
    <source>
        <dbReference type="SAM" id="MobiDB-lite"/>
    </source>
</evidence>
<dbReference type="SUPFAM" id="SSF56954">
    <property type="entry name" value="Outer membrane efflux proteins (OEP)"/>
    <property type="match status" value="1"/>
</dbReference>
<dbReference type="Proteomes" id="UP000015350">
    <property type="component" value="Unassembled WGS sequence"/>
</dbReference>
<dbReference type="GO" id="GO:0005886">
    <property type="term" value="C:plasma membrane"/>
    <property type="evidence" value="ECO:0007669"/>
    <property type="project" value="UniProtKB-SubCell"/>
</dbReference>
<sequence>MSDPASPSNRNTAMTRPLLAALTAATLLSGCSLVPDYLRPEAPIPSLWPSEAAPAAPAKPDTPLLGDMAWKSFFTDPALQYLIEQALENNRDLRVAALNIDVARSTYRVSESDLFPHLTAGASATADHSPKSISQASPPKASDTRRFNANLGITSFEVDLFGRLSSLEEASLEKYLATEEARSATRITLIAEVANAALTLFGDRALLNLTNETLESRVSSLELIQRSFERGVASQLDVAQARTAVETARVNRARYQRQVEQDKNALTLLVGAPIDEARLAAAGRDLGGMQFVEDLPTGLPSEVLLRRPDIVQAEHTLKAANANIGAARAAFFPTLSLTGTFGSTSPTLDTLFSAGTGAWSFVPQITTPIFDAGKNFANLDSAKASRDIAIAQYEQAIQTAFSEVANSLTAKATLAAQMKSQSDLVAATRDSYTLSRARYDRGIDNYLTVLDSQRSLYSAEQDLISVQVSRLSNLVTLYKVLGGGVS</sequence>
<dbReference type="STRING" id="1316936.K678_14582"/>
<gene>
    <name evidence="5" type="ORF">K678_14582</name>
</gene>
<evidence type="ECO:0000256" key="3">
    <source>
        <dbReference type="SAM" id="Coils"/>
    </source>
</evidence>
<dbReference type="PATRIC" id="fig|1316936.3.peg.2904"/>
<dbReference type="NCBIfam" id="TIGR01845">
    <property type="entry name" value="outer_NodT"/>
    <property type="match status" value="1"/>
</dbReference>
<dbReference type="PANTHER" id="PTHR30203:SF32">
    <property type="entry name" value="CATION EFFLUX SYSTEM PROTEIN CUSC"/>
    <property type="match status" value="1"/>
</dbReference>
<evidence type="ECO:0000256" key="2">
    <source>
        <dbReference type="RuleBase" id="RU362097"/>
    </source>
</evidence>
<comment type="caution">
    <text evidence="5">The sequence shown here is derived from an EMBL/GenBank/DDBJ whole genome shotgun (WGS) entry which is preliminary data.</text>
</comment>
<organism evidence="5 6">
    <name type="scientific">Magnetospirillum fulvum MGU-K5</name>
    <dbReference type="NCBI Taxonomy" id="1316936"/>
    <lineage>
        <taxon>Bacteria</taxon>
        <taxon>Pseudomonadati</taxon>
        <taxon>Pseudomonadota</taxon>
        <taxon>Alphaproteobacteria</taxon>
        <taxon>Rhodospirillales</taxon>
        <taxon>Rhodospirillaceae</taxon>
        <taxon>Magnetospirillum</taxon>
    </lineage>
</organism>
<keyword evidence="3" id="KW-0175">Coiled coil</keyword>
<keyword evidence="2" id="KW-1134">Transmembrane beta strand</keyword>
<keyword evidence="2 5" id="KW-0449">Lipoprotein</keyword>
<reference evidence="5 6" key="1">
    <citation type="submission" date="2013-04" db="EMBL/GenBank/DDBJ databases">
        <authorList>
            <person name="Kuznetsov B."/>
            <person name="Ivanovsky R."/>
        </authorList>
    </citation>
    <scope>NUCLEOTIDE SEQUENCE [LARGE SCALE GENOMIC DNA]</scope>
    <source>
        <strain evidence="5 6">MGU-K5</strain>
    </source>
</reference>
<feature type="region of interest" description="Disordered" evidence="4">
    <location>
        <begin position="122"/>
        <end position="144"/>
    </location>
</feature>
<evidence type="ECO:0000313" key="5">
    <source>
        <dbReference type="EMBL" id="EPY00747.1"/>
    </source>
</evidence>
<comment type="similarity">
    <text evidence="1 2">Belongs to the outer membrane factor (OMF) (TC 1.B.17) family.</text>
</comment>
<keyword evidence="2" id="KW-0472">Membrane</keyword>
<protein>
    <submittedName>
        <fullName evidence="5">RND efflux system, outer membrane lipoprotein, NodT</fullName>
    </submittedName>
</protein>
<dbReference type="PANTHER" id="PTHR30203">
    <property type="entry name" value="OUTER MEMBRANE CATION EFFLUX PROTEIN"/>
    <property type="match status" value="1"/>
</dbReference>
<dbReference type="eggNOG" id="COG1538">
    <property type="taxonomic scope" value="Bacteria"/>
</dbReference>
<dbReference type="InterPro" id="IPR003423">
    <property type="entry name" value="OMP_efflux"/>
</dbReference>
<keyword evidence="2" id="KW-0564">Palmitate</keyword>
<name>S9S484_MAGFU</name>
<evidence type="ECO:0000313" key="6">
    <source>
        <dbReference type="Proteomes" id="UP000015350"/>
    </source>
</evidence>
<evidence type="ECO:0000256" key="1">
    <source>
        <dbReference type="ARBA" id="ARBA00007613"/>
    </source>
</evidence>
<dbReference type="InterPro" id="IPR010131">
    <property type="entry name" value="MdtP/NodT-like"/>
</dbReference>
<accession>S9S484</accession>
<dbReference type="Gene3D" id="1.20.1600.10">
    <property type="entry name" value="Outer membrane efflux proteins (OEP)"/>
    <property type="match status" value="1"/>
</dbReference>
<feature type="coiled-coil region" evidence="3">
    <location>
        <begin position="238"/>
        <end position="265"/>
    </location>
</feature>
<dbReference type="EMBL" id="AQPH01000071">
    <property type="protein sequence ID" value="EPY00747.1"/>
    <property type="molecule type" value="Genomic_DNA"/>
</dbReference>
<dbReference type="Gene3D" id="2.20.200.10">
    <property type="entry name" value="Outer membrane efflux proteins (OEP)"/>
    <property type="match status" value="1"/>
</dbReference>
<dbReference type="GO" id="GO:0015562">
    <property type="term" value="F:efflux transmembrane transporter activity"/>
    <property type="evidence" value="ECO:0007669"/>
    <property type="project" value="InterPro"/>
</dbReference>
<dbReference type="Pfam" id="PF02321">
    <property type="entry name" value="OEP"/>
    <property type="match status" value="2"/>
</dbReference>
<keyword evidence="2" id="KW-0812">Transmembrane</keyword>
<comment type="subcellular location">
    <subcellularLocation>
        <location evidence="2">Cell membrane</location>
        <topology evidence="2">Lipid-anchor</topology>
    </subcellularLocation>
</comment>